<gene>
    <name evidence="9" type="ORF">EVA_12648</name>
</gene>
<evidence type="ECO:0000256" key="2">
    <source>
        <dbReference type="ARBA" id="ARBA00004496"/>
    </source>
</evidence>
<keyword evidence="6" id="KW-0697">Rotamase</keyword>
<dbReference type="EC" id="5.2.1.8" evidence="4"/>
<feature type="non-terminal residue" evidence="9">
    <location>
        <position position="228"/>
    </location>
</feature>
<dbReference type="AlphaFoldDB" id="J9FXG7"/>
<organism evidence="9">
    <name type="scientific">gut metagenome</name>
    <dbReference type="NCBI Taxonomy" id="749906"/>
    <lineage>
        <taxon>unclassified sequences</taxon>
        <taxon>metagenomes</taxon>
        <taxon>organismal metagenomes</taxon>
    </lineage>
</organism>
<evidence type="ECO:0000256" key="5">
    <source>
        <dbReference type="ARBA" id="ARBA00022490"/>
    </source>
</evidence>
<keyword evidence="5" id="KW-0963">Cytoplasm</keyword>
<dbReference type="Gene3D" id="3.10.50.40">
    <property type="match status" value="1"/>
</dbReference>
<name>J9FXG7_9ZZZZ</name>
<dbReference type="PANTHER" id="PTHR47861:SF3">
    <property type="entry name" value="FKBP-TYPE PEPTIDYL-PROLYL CIS-TRANS ISOMERASE SLYD"/>
    <property type="match status" value="1"/>
</dbReference>
<dbReference type="SUPFAM" id="SSF54534">
    <property type="entry name" value="FKBP-like"/>
    <property type="match status" value="1"/>
</dbReference>
<evidence type="ECO:0000256" key="6">
    <source>
        <dbReference type="ARBA" id="ARBA00023110"/>
    </source>
</evidence>
<evidence type="ECO:0000313" key="9">
    <source>
        <dbReference type="EMBL" id="EJW99248.1"/>
    </source>
</evidence>
<comment type="catalytic activity">
    <reaction evidence="1">
        <text>[protein]-peptidylproline (omega=180) = [protein]-peptidylproline (omega=0)</text>
        <dbReference type="Rhea" id="RHEA:16237"/>
        <dbReference type="Rhea" id="RHEA-COMP:10747"/>
        <dbReference type="Rhea" id="RHEA-COMP:10748"/>
        <dbReference type="ChEBI" id="CHEBI:83833"/>
        <dbReference type="ChEBI" id="CHEBI:83834"/>
        <dbReference type="EC" id="5.2.1.8"/>
    </reaction>
</comment>
<evidence type="ECO:0000256" key="8">
    <source>
        <dbReference type="ARBA" id="ARBA00023235"/>
    </source>
</evidence>
<dbReference type="PANTHER" id="PTHR47861">
    <property type="entry name" value="FKBP-TYPE PEPTIDYL-PROLYL CIS-TRANS ISOMERASE SLYD"/>
    <property type="match status" value="1"/>
</dbReference>
<keyword evidence="7" id="KW-0143">Chaperone</keyword>
<dbReference type="Gene3D" id="2.40.10.330">
    <property type="match status" value="1"/>
</dbReference>
<dbReference type="GO" id="GO:0005737">
    <property type="term" value="C:cytoplasm"/>
    <property type="evidence" value="ECO:0007669"/>
    <property type="project" value="UniProtKB-SubCell"/>
</dbReference>
<dbReference type="InterPro" id="IPR048261">
    <property type="entry name" value="SlpA/SlyD-like_ins_sf"/>
</dbReference>
<dbReference type="GO" id="GO:0003755">
    <property type="term" value="F:peptidyl-prolyl cis-trans isomerase activity"/>
    <property type="evidence" value="ECO:0007669"/>
    <property type="project" value="UniProtKB-KW"/>
</dbReference>
<evidence type="ECO:0000256" key="7">
    <source>
        <dbReference type="ARBA" id="ARBA00023186"/>
    </source>
</evidence>
<evidence type="ECO:0000256" key="3">
    <source>
        <dbReference type="ARBA" id="ARBA00006577"/>
    </source>
</evidence>
<sequence length="228" mass="24516">MEQTPHMYVTVAYELFTDNEKGIHELVEKAPVEHPFQFITGMGVALDSFEAQIAALKEGDNFDFILNVEEAYGSYEEEHVLELDKQVFSVNGHFDKEMVYPGAVLPLVNADGNRFQGIVLEVKDDKVIIDLNHPLAGKDLHFKGQVVTMREATNEEIQNLINTMSGEGCGCGCNDCGGHGDGECCGEGHGHHHGDGECCGNGKGHGHGDGECCGNGKGHGHGDGECCG</sequence>
<protein>
    <recommendedName>
        <fullName evidence="4">peptidylprolyl isomerase</fullName>
        <ecNumber evidence="4">5.2.1.8</ecNumber>
    </recommendedName>
</protein>
<evidence type="ECO:0000256" key="1">
    <source>
        <dbReference type="ARBA" id="ARBA00000971"/>
    </source>
</evidence>
<accession>J9FXG7</accession>
<comment type="subcellular location">
    <subcellularLocation>
        <location evidence="2">Cytoplasm</location>
    </subcellularLocation>
</comment>
<evidence type="ECO:0000256" key="4">
    <source>
        <dbReference type="ARBA" id="ARBA00013194"/>
    </source>
</evidence>
<keyword evidence="8 9" id="KW-0413">Isomerase</keyword>
<reference evidence="9" key="1">
    <citation type="journal article" date="2012" name="PLoS ONE">
        <title>Gene sets for utilization of primary and secondary nutrition supplies in the distal gut of endangered iberian lynx.</title>
        <authorList>
            <person name="Alcaide M."/>
            <person name="Messina E."/>
            <person name="Richter M."/>
            <person name="Bargiela R."/>
            <person name="Peplies J."/>
            <person name="Huws S.A."/>
            <person name="Newbold C.J."/>
            <person name="Golyshin P.N."/>
            <person name="Simon M.A."/>
            <person name="Lopez G."/>
            <person name="Yakimov M.M."/>
            <person name="Ferrer M."/>
        </authorList>
    </citation>
    <scope>NUCLEOTIDE SEQUENCE</scope>
</reference>
<comment type="caution">
    <text evidence="9">The sequence shown here is derived from an EMBL/GenBank/DDBJ whole genome shotgun (WGS) entry which is preliminary data.</text>
</comment>
<dbReference type="InterPro" id="IPR046357">
    <property type="entry name" value="PPIase_dom_sf"/>
</dbReference>
<proteinExistence type="inferred from homology"/>
<comment type="similarity">
    <text evidence="3">Belongs to the FKBP-type PPIase family.</text>
</comment>
<dbReference type="EMBL" id="AMCI01003897">
    <property type="protein sequence ID" value="EJW99248.1"/>
    <property type="molecule type" value="Genomic_DNA"/>
</dbReference>